<protein>
    <recommendedName>
        <fullName evidence="3">Reverse transcriptase Ty1/copia-type domain-containing protein</fullName>
    </recommendedName>
</protein>
<evidence type="ECO:0008006" key="3">
    <source>
        <dbReference type="Google" id="ProtNLM"/>
    </source>
</evidence>
<gene>
    <name evidence="1" type="ORF">O181_085075</name>
</gene>
<evidence type="ECO:0000313" key="2">
    <source>
        <dbReference type="Proteomes" id="UP000765509"/>
    </source>
</evidence>
<evidence type="ECO:0000313" key="1">
    <source>
        <dbReference type="EMBL" id="MBW0545360.1"/>
    </source>
</evidence>
<dbReference type="OrthoDB" id="3059824at2759"/>
<comment type="caution">
    <text evidence="1">The sequence shown here is derived from an EMBL/GenBank/DDBJ whole genome shotgun (WGS) entry which is preliminary data.</text>
</comment>
<organism evidence="1 2">
    <name type="scientific">Austropuccinia psidii MF-1</name>
    <dbReference type="NCBI Taxonomy" id="1389203"/>
    <lineage>
        <taxon>Eukaryota</taxon>
        <taxon>Fungi</taxon>
        <taxon>Dikarya</taxon>
        <taxon>Basidiomycota</taxon>
        <taxon>Pucciniomycotina</taxon>
        <taxon>Pucciniomycetes</taxon>
        <taxon>Pucciniales</taxon>
        <taxon>Sphaerophragmiaceae</taxon>
        <taxon>Austropuccinia</taxon>
    </lineage>
</organism>
<dbReference type="EMBL" id="AVOT02050242">
    <property type="protein sequence ID" value="MBW0545360.1"/>
    <property type="molecule type" value="Genomic_DNA"/>
</dbReference>
<keyword evidence="2" id="KW-1185">Reference proteome</keyword>
<sequence length="174" mass="18992">MPSIQDTTPTSELDLVDEVLPANKIASLPDSGSQVQPPVCIKVIGPCHPTLVCSDIDQKNILSYSRQAGALLTAADETPQTFKAAISCSAKEIWMAAVNRELLSMKKLKVWEIVDLDPSYKLVGTTWVFKAKKNHFAKSLSIRLDSVLKGSPKLWVLTSIRHMHQLGGSTLSGH</sequence>
<name>A0A9Q3FWU8_9BASI</name>
<proteinExistence type="predicted"/>
<dbReference type="Proteomes" id="UP000765509">
    <property type="component" value="Unassembled WGS sequence"/>
</dbReference>
<reference evidence="1" key="1">
    <citation type="submission" date="2021-03" db="EMBL/GenBank/DDBJ databases">
        <title>Draft genome sequence of rust myrtle Austropuccinia psidii MF-1, a brazilian biotype.</title>
        <authorList>
            <person name="Quecine M.C."/>
            <person name="Pachon D.M.R."/>
            <person name="Bonatelli M.L."/>
            <person name="Correr F.H."/>
            <person name="Franceschini L.M."/>
            <person name="Leite T.F."/>
            <person name="Margarido G.R.A."/>
            <person name="Almeida C.A."/>
            <person name="Ferrarezi J.A."/>
            <person name="Labate C.A."/>
        </authorList>
    </citation>
    <scope>NUCLEOTIDE SEQUENCE</scope>
    <source>
        <strain evidence="1">MF-1</strain>
    </source>
</reference>
<accession>A0A9Q3FWU8</accession>
<dbReference type="AlphaFoldDB" id="A0A9Q3FWU8"/>